<dbReference type="PANTHER" id="PTHR38790:SF4">
    <property type="entry name" value="2EXR DOMAIN-CONTAINING PROTEIN"/>
    <property type="match status" value="1"/>
</dbReference>
<accession>A0A9P6GTG0</accession>
<evidence type="ECO:0000256" key="1">
    <source>
        <dbReference type="SAM" id="MobiDB-lite"/>
    </source>
</evidence>
<dbReference type="InterPro" id="IPR056632">
    <property type="entry name" value="DUF7730"/>
</dbReference>
<organism evidence="3 4">
    <name type="scientific">Paraphaeosphaeria minitans</name>
    <dbReference type="NCBI Taxonomy" id="565426"/>
    <lineage>
        <taxon>Eukaryota</taxon>
        <taxon>Fungi</taxon>
        <taxon>Dikarya</taxon>
        <taxon>Ascomycota</taxon>
        <taxon>Pezizomycotina</taxon>
        <taxon>Dothideomycetes</taxon>
        <taxon>Pleosporomycetidae</taxon>
        <taxon>Pleosporales</taxon>
        <taxon>Massarineae</taxon>
        <taxon>Didymosphaeriaceae</taxon>
        <taxon>Paraphaeosphaeria</taxon>
    </lineage>
</organism>
<dbReference type="PANTHER" id="PTHR38790">
    <property type="entry name" value="2EXR DOMAIN-CONTAINING PROTEIN-RELATED"/>
    <property type="match status" value="1"/>
</dbReference>
<sequence length="371" mass="41969">MGVPAWKNSHLLSLPKELRLEIWKWTLSDPSVPDLVVNIGRDKKIARRDSATGAIIPRVKAWLEPGRNRSISLQLLRTNKFIYEEALPLLYNAVRFVPADHQGIFPLFLDSLSPYARSFIRHIKLHVSRKIYDLDLFGASSDPLFHWAITCAQIAKLEGQLRNVEIEGIWFESQMVNEKTKCSILFPLCKIKTKKVFGPNNDDGMERLLLHASRELAHKADLRKTRALLTELKDAAAKDRGKADPVEEGQERGTLEEPVEQRMHQNSDMGPYRYSFPITSDDTILRDLCTVAGIQVFEKELEEHIGPVSAQSCVDDAATLADDWECYSSNASTPTDRPPSYMSRWSTDSWTDVASTIAEAYDLDKDGEVAK</sequence>
<dbReference type="OrthoDB" id="62952at2759"/>
<protein>
    <recommendedName>
        <fullName evidence="2">DUF7730 domain-containing protein</fullName>
    </recommendedName>
</protein>
<name>A0A9P6GTG0_9PLEO</name>
<gene>
    <name evidence="3" type="ORF">PMIN01_00615</name>
</gene>
<feature type="compositionally biased region" description="Basic and acidic residues" evidence="1">
    <location>
        <begin position="236"/>
        <end position="265"/>
    </location>
</feature>
<dbReference type="AlphaFoldDB" id="A0A9P6GTG0"/>
<evidence type="ECO:0000313" key="3">
    <source>
        <dbReference type="EMBL" id="KAF9741076.1"/>
    </source>
</evidence>
<feature type="domain" description="DUF7730" evidence="2">
    <location>
        <begin position="7"/>
        <end position="196"/>
    </location>
</feature>
<evidence type="ECO:0000259" key="2">
    <source>
        <dbReference type="Pfam" id="PF24864"/>
    </source>
</evidence>
<keyword evidence="4" id="KW-1185">Reference proteome</keyword>
<dbReference type="Proteomes" id="UP000756921">
    <property type="component" value="Unassembled WGS sequence"/>
</dbReference>
<comment type="caution">
    <text evidence="3">The sequence shown here is derived from an EMBL/GenBank/DDBJ whole genome shotgun (WGS) entry which is preliminary data.</text>
</comment>
<reference evidence="3" key="1">
    <citation type="journal article" date="2020" name="Mol. Plant Microbe Interact.">
        <title>Genome Sequence of the Biocontrol Agent Coniothyrium minitans strain Conio (IMI 134523).</title>
        <authorList>
            <person name="Patel D."/>
            <person name="Shittu T.A."/>
            <person name="Baroncelli R."/>
            <person name="Muthumeenakshi S."/>
            <person name="Osborne T.H."/>
            <person name="Janganan T.K."/>
            <person name="Sreenivasaprasad S."/>
        </authorList>
    </citation>
    <scope>NUCLEOTIDE SEQUENCE</scope>
    <source>
        <strain evidence="3">Conio</strain>
    </source>
</reference>
<dbReference type="Pfam" id="PF24864">
    <property type="entry name" value="DUF7730"/>
    <property type="match status" value="1"/>
</dbReference>
<proteinExistence type="predicted"/>
<feature type="region of interest" description="Disordered" evidence="1">
    <location>
        <begin position="236"/>
        <end position="272"/>
    </location>
</feature>
<evidence type="ECO:0000313" key="4">
    <source>
        <dbReference type="Proteomes" id="UP000756921"/>
    </source>
</evidence>
<dbReference type="EMBL" id="WJXW01000001">
    <property type="protein sequence ID" value="KAF9741076.1"/>
    <property type="molecule type" value="Genomic_DNA"/>
</dbReference>